<feature type="domain" description="BIG2" evidence="2">
    <location>
        <begin position="316"/>
        <end position="389"/>
    </location>
</feature>
<feature type="domain" description="BIG2" evidence="2">
    <location>
        <begin position="390"/>
        <end position="463"/>
    </location>
</feature>
<name>A0A4R5F2G8_9FLAO</name>
<gene>
    <name evidence="3" type="ORF">E0I26_16235</name>
</gene>
<dbReference type="InterPro" id="IPR008964">
    <property type="entry name" value="Invasin/intimin_cell_adhesion"/>
</dbReference>
<feature type="non-terminal residue" evidence="3">
    <location>
        <position position="967"/>
    </location>
</feature>
<feature type="domain" description="BIG2" evidence="2">
    <location>
        <begin position="538"/>
        <end position="611"/>
    </location>
</feature>
<evidence type="ECO:0000256" key="1">
    <source>
        <dbReference type="SAM" id="SignalP"/>
    </source>
</evidence>
<dbReference type="EMBL" id="SMLG01000021">
    <property type="protein sequence ID" value="TDE41579.1"/>
    <property type="molecule type" value="Genomic_DNA"/>
</dbReference>
<dbReference type="OrthoDB" id="599464at2"/>
<feature type="signal peptide" evidence="1">
    <location>
        <begin position="1"/>
        <end position="23"/>
    </location>
</feature>
<proteinExistence type="predicted"/>
<feature type="domain" description="BIG2" evidence="2">
    <location>
        <begin position="464"/>
        <end position="537"/>
    </location>
</feature>
<evidence type="ECO:0000259" key="2">
    <source>
        <dbReference type="SMART" id="SM00635"/>
    </source>
</evidence>
<comment type="caution">
    <text evidence="3">The sequence shown here is derived from an EMBL/GenBank/DDBJ whole genome shotgun (WGS) entry which is preliminary data.</text>
</comment>
<protein>
    <recommendedName>
        <fullName evidence="2">BIG2 domain-containing protein</fullName>
    </recommendedName>
</protein>
<sequence length="967" mass="95412">MKMKKIYYILILLFTSFSQLVFSQSSNCSTATPICSESGVTYPALINNGQAPSGPNYGCLGSTINASYFTITVGISGDIVLSISNSPKNRDIDWVLWGAFNDSNAAVSSCATLGQGGSSGSVIACDYGSSPSGTITVNGAVAGKVYVLMVTNFSDKDTDISITEGSGGGSLCCPTAVTMPQTVLCQGQTMTLAPSTGGTWTSSNNSVATITNSGVVTAISGGTAYFTYTNSGGCTTSTQTFTVNALPTISGTSTVCIGLTTALSGSGTPDATTPWSSATTSVATVSNTGVVTGVAAGTSVITYKNNNGCTQTVTVTVNGLPTISGTPTVCVGLTTALTGSGTPDATTPWSSATTSVATVSNTGVVTGVAAGTSVITYKNNNGCTRTVTVTVNGLPTISGTPAVCVGLTTALTGSGTPDATTPWSSATTSVATVSNTGVVTGVAAGTSVITYKNNNGCTRTVTVTVNGLPTISGTPTVCVGLTTALSGSGTPDATTPWSSATTSVATVSNIGVVTGVAAGTSVITYKNNNGCTQTVTVTVNGLQTISGTPTVCVGLTTTLSGSGTPDATTPWSSATTSVATVSNTGVVTGVAAGTSVITYKNNSGCTQTVTVTVNGLPTISGTPTVCVGLTTALSGSGTPNATTPWSSATTSVATVSNTGVVTGVAAGTSVITYKNNNGCTQTATITVNPLPTASISGTVAVCKDGTAPNVTFTGAAGTSPYTFTYNVNGGANTTVTTTIGNSVTVAAPTTAAGTFAYNLVSVQDASYTTCTQAQTGTATITVNPLPTASISGTLSACLTTTLTAVTDAVSPTYIWYKDDVVIGGQTASTLVVTADGDYKVKITNTLTGCEQTSAASTVKVEDKIAPTGTAPAGISLINACYVDATTVPTGVPAFDATTSIVGYADNCGGAVVATLMNTVVTGDNCSWSAVYTFKVSDPSGNELTGQTITHTGGDTTSPVITLAGATA</sequence>
<feature type="domain" description="BIG2" evidence="2">
    <location>
        <begin position="242"/>
        <end position="315"/>
    </location>
</feature>
<dbReference type="Gene3D" id="2.60.40.1080">
    <property type="match status" value="7"/>
</dbReference>
<evidence type="ECO:0000313" key="4">
    <source>
        <dbReference type="Proteomes" id="UP000294814"/>
    </source>
</evidence>
<keyword evidence="1" id="KW-0732">Signal</keyword>
<dbReference type="SUPFAM" id="SSF49373">
    <property type="entry name" value="Invasin/intimin cell-adhesion fragments"/>
    <property type="match status" value="7"/>
</dbReference>
<dbReference type="Proteomes" id="UP000294814">
    <property type="component" value="Unassembled WGS sequence"/>
</dbReference>
<evidence type="ECO:0000313" key="3">
    <source>
        <dbReference type="EMBL" id="TDE41579.1"/>
    </source>
</evidence>
<dbReference type="AlphaFoldDB" id="A0A4R5F2G8"/>
<feature type="domain" description="BIG2" evidence="2">
    <location>
        <begin position="612"/>
        <end position="685"/>
    </location>
</feature>
<dbReference type="SMART" id="SM00635">
    <property type="entry name" value="BID_2"/>
    <property type="match status" value="7"/>
</dbReference>
<keyword evidence="4" id="KW-1185">Reference proteome</keyword>
<reference evidence="3 4" key="1">
    <citation type="submission" date="2019-03" db="EMBL/GenBank/DDBJ databases">
        <title>Novel species of Flavobacterium.</title>
        <authorList>
            <person name="Liu Q."/>
            <person name="Xin Y.-H."/>
        </authorList>
    </citation>
    <scope>NUCLEOTIDE SEQUENCE [LARGE SCALE GENOMIC DNA]</scope>
    <source>
        <strain evidence="3 4">LB3P52</strain>
    </source>
</reference>
<feature type="chain" id="PRO_5020445447" description="BIG2 domain-containing protein" evidence="1">
    <location>
        <begin position="24"/>
        <end position="967"/>
    </location>
</feature>
<feature type="domain" description="BIG2" evidence="2">
    <location>
        <begin position="173"/>
        <end position="238"/>
    </location>
</feature>
<organism evidence="3 4">
    <name type="scientific">Flavobacterium rhamnosiphilum</name>
    <dbReference type="NCBI Taxonomy" id="2541724"/>
    <lineage>
        <taxon>Bacteria</taxon>
        <taxon>Pseudomonadati</taxon>
        <taxon>Bacteroidota</taxon>
        <taxon>Flavobacteriia</taxon>
        <taxon>Flavobacteriales</taxon>
        <taxon>Flavobacteriaceae</taxon>
        <taxon>Flavobacterium</taxon>
    </lineage>
</organism>
<accession>A0A4R5F2G8</accession>
<dbReference type="InterPro" id="IPR003343">
    <property type="entry name" value="Big_2"/>
</dbReference>